<keyword evidence="2" id="KW-1185">Reference proteome</keyword>
<protein>
    <submittedName>
        <fullName evidence="1">Uncharacterized protein</fullName>
    </submittedName>
</protein>
<accession>A0AAD4RBC4</accession>
<sequence length="92" mass="10366">MSRHRRGDKEETVMENFGSGKRFAASRGVTRRPSHQQPHFCHSNLFLKVESGAKEKIPPLRPHLPIVAVWNTAASSGLSHPNGMDRFGEYQL</sequence>
<evidence type="ECO:0000313" key="2">
    <source>
        <dbReference type="Proteomes" id="UP001201812"/>
    </source>
</evidence>
<comment type="caution">
    <text evidence="1">The sequence shown here is derived from an EMBL/GenBank/DDBJ whole genome shotgun (WGS) entry which is preliminary data.</text>
</comment>
<dbReference type="AlphaFoldDB" id="A0AAD4RBC4"/>
<reference evidence="1" key="1">
    <citation type="submission" date="2022-01" db="EMBL/GenBank/DDBJ databases">
        <title>Genome Sequence Resource for Two Populations of Ditylenchus destructor, the Migratory Endoparasitic Phytonematode.</title>
        <authorList>
            <person name="Zhang H."/>
            <person name="Lin R."/>
            <person name="Xie B."/>
        </authorList>
    </citation>
    <scope>NUCLEOTIDE SEQUENCE</scope>
    <source>
        <strain evidence="1">BazhouSP</strain>
    </source>
</reference>
<proteinExistence type="predicted"/>
<name>A0AAD4RBC4_9BILA</name>
<dbReference type="Proteomes" id="UP001201812">
    <property type="component" value="Unassembled WGS sequence"/>
</dbReference>
<gene>
    <name evidence="1" type="ORF">DdX_03464</name>
</gene>
<organism evidence="1 2">
    <name type="scientific">Ditylenchus destructor</name>
    <dbReference type="NCBI Taxonomy" id="166010"/>
    <lineage>
        <taxon>Eukaryota</taxon>
        <taxon>Metazoa</taxon>
        <taxon>Ecdysozoa</taxon>
        <taxon>Nematoda</taxon>
        <taxon>Chromadorea</taxon>
        <taxon>Rhabditida</taxon>
        <taxon>Tylenchina</taxon>
        <taxon>Tylenchomorpha</taxon>
        <taxon>Sphaerularioidea</taxon>
        <taxon>Anguinidae</taxon>
        <taxon>Anguininae</taxon>
        <taxon>Ditylenchus</taxon>
    </lineage>
</organism>
<evidence type="ECO:0000313" key="1">
    <source>
        <dbReference type="EMBL" id="KAI1723310.1"/>
    </source>
</evidence>
<dbReference type="EMBL" id="JAKKPZ010000003">
    <property type="protein sequence ID" value="KAI1723310.1"/>
    <property type="molecule type" value="Genomic_DNA"/>
</dbReference>